<evidence type="ECO:0000313" key="2">
    <source>
        <dbReference type="EMBL" id="AAR38250.1"/>
    </source>
</evidence>
<name>Q6SFG7_9BACT</name>
<proteinExistence type="predicted"/>
<organism evidence="2">
    <name type="scientific">uncultured marine bacterium 580</name>
    <dbReference type="NCBI Taxonomy" id="257400"/>
    <lineage>
        <taxon>Bacteria</taxon>
        <taxon>environmental samples</taxon>
    </lineage>
</organism>
<gene>
    <name evidence="2" type="ORF">MBMO_EBAC000-36A07.95</name>
</gene>
<reference evidence="2" key="1">
    <citation type="submission" date="2003-11" db="EMBL/GenBank/DDBJ databases">
        <authorList>
            <person name="Heidelberg J.F."/>
            <person name="Eisen J.A."/>
            <person name="Nelson W.C."/>
            <person name="DeLong E.F."/>
        </authorList>
    </citation>
    <scope>NUCLEOTIDE SEQUENCE</scope>
</reference>
<dbReference type="InterPro" id="IPR032638">
    <property type="entry name" value="Porin_5"/>
</dbReference>
<dbReference type="SUPFAM" id="SSF56935">
    <property type="entry name" value="Porins"/>
    <property type="match status" value="1"/>
</dbReference>
<dbReference type="Pfam" id="PF16930">
    <property type="entry name" value="Porin_5"/>
    <property type="match status" value="1"/>
</dbReference>
<reference evidence="2" key="2">
    <citation type="submission" date="2003-12" db="EMBL/GenBank/DDBJ databases">
        <title>Monterey Bay Coastal Ocean Microbial Observatory environmental clone sequencing.</title>
        <authorList>
            <person name="DeLong E.F."/>
        </authorList>
    </citation>
    <scope>NUCLEOTIDE SEQUENCE</scope>
</reference>
<evidence type="ECO:0000256" key="1">
    <source>
        <dbReference type="SAM" id="MobiDB-lite"/>
    </source>
</evidence>
<sequence>MVLALAFSVPVFSDTTEDLVNALVTKGILTEDEAALLTKKHAGETKVRDQKVKSKLSISKYLDEGKLYGDIRVRQEWRGADEYGGSDSVDRSRQRYKITLGFKTKISENWFTDLALSMGSRGRSDNATFGSESGYQGNKNELFVKRAMIGWAPTDWLTLQAGRIKNPLYTKPMIWDKDLTWDGASWRTKYKMSNQTTISTTGGVNTMQGDDKQSVDNTDTDSQYQISGQVIGKHRFDVKSGPSIKAGLTYTMYTNDDNLNTLSNSPFDPSVVGIGATGINDLSLIEVPVDYKIMVKNGLGMTVFGDFAYNFDGDDRRKAAISAFPTIDGGADDNSAFMLGVGFGSYEDFIALDRGKQKKGDWKGNIWYQEVGTYSVDPNHVDSDIFDSKVNLKGIAFKGQYMIEDNVKFNVAYAHGEIKDKSVGCTPGVTGDTGMCIDSMDLIQLDVTYKF</sequence>
<accession>Q6SFG7</accession>
<dbReference type="AlphaFoldDB" id="Q6SFG7"/>
<feature type="region of interest" description="Disordered" evidence="1">
    <location>
        <begin position="201"/>
        <end position="220"/>
    </location>
</feature>
<evidence type="ECO:0008006" key="3">
    <source>
        <dbReference type="Google" id="ProtNLM"/>
    </source>
</evidence>
<protein>
    <recommendedName>
        <fullName evidence="3">Porin</fullName>
    </recommendedName>
</protein>
<dbReference type="EMBL" id="AY458647">
    <property type="protein sequence ID" value="AAR38250.1"/>
    <property type="molecule type" value="Genomic_DNA"/>
</dbReference>